<proteinExistence type="predicted"/>
<organism evidence="7 8">
    <name type="scientific">Manganibacter manganicus</name>
    <dbReference type="NCBI Taxonomy" id="1873176"/>
    <lineage>
        <taxon>Bacteria</taxon>
        <taxon>Pseudomonadati</taxon>
        <taxon>Pseudomonadota</taxon>
        <taxon>Alphaproteobacteria</taxon>
        <taxon>Hyphomicrobiales</taxon>
        <taxon>Phyllobacteriaceae</taxon>
        <taxon>Manganibacter</taxon>
    </lineage>
</organism>
<evidence type="ECO:0000256" key="6">
    <source>
        <dbReference type="SAM" id="Phobius"/>
    </source>
</evidence>
<feature type="transmembrane region" description="Helical" evidence="6">
    <location>
        <begin position="111"/>
        <end position="130"/>
    </location>
</feature>
<evidence type="ECO:0000313" key="8">
    <source>
        <dbReference type="Proteomes" id="UP000191905"/>
    </source>
</evidence>
<reference evidence="7 8" key="1">
    <citation type="journal article" date="2016" name="Int. J. Syst. Evol. Microbiol.">
        <title>Pseudaminobacter manganicus sp. nov., isolated from sludge of a manganese mine.</title>
        <authorList>
            <person name="Li J."/>
            <person name="Huang J."/>
            <person name="Liao S."/>
            <person name="Wang G."/>
        </authorList>
    </citation>
    <scope>NUCLEOTIDE SEQUENCE [LARGE SCALE GENOMIC DNA]</scope>
    <source>
        <strain evidence="7 8">JH-7</strain>
    </source>
</reference>
<protein>
    <submittedName>
        <fullName evidence="7">Uncharacterized protein</fullName>
    </submittedName>
</protein>
<comment type="subcellular location">
    <subcellularLocation>
        <location evidence="1">Cell membrane</location>
        <topology evidence="1">Multi-pass membrane protein</topology>
    </subcellularLocation>
</comment>
<dbReference type="AlphaFoldDB" id="A0A1V8RSJ3"/>
<feature type="transmembrane region" description="Helical" evidence="6">
    <location>
        <begin position="362"/>
        <end position="382"/>
    </location>
</feature>
<feature type="transmembrane region" description="Helical" evidence="6">
    <location>
        <begin position="216"/>
        <end position="244"/>
    </location>
</feature>
<keyword evidence="8" id="KW-1185">Reference proteome</keyword>
<feature type="transmembrane region" description="Helical" evidence="6">
    <location>
        <begin position="388"/>
        <end position="409"/>
    </location>
</feature>
<evidence type="ECO:0000256" key="2">
    <source>
        <dbReference type="ARBA" id="ARBA00022475"/>
    </source>
</evidence>
<dbReference type="InterPro" id="IPR050833">
    <property type="entry name" value="Poly_Biosynth_Transport"/>
</dbReference>
<keyword evidence="4 6" id="KW-1133">Transmembrane helix</keyword>
<dbReference type="PANTHER" id="PTHR30250:SF11">
    <property type="entry name" value="O-ANTIGEN TRANSPORTER-RELATED"/>
    <property type="match status" value="1"/>
</dbReference>
<dbReference type="Pfam" id="PF01943">
    <property type="entry name" value="Polysacc_synt"/>
    <property type="match status" value="1"/>
</dbReference>
<accession>A0A1V8RSJ3</accession>
<dbReference type="Proteomes" id="UP000191905">
    <property type="component" value="Unassembled WGS sequence"/>
</dbReference>
<dbReference type="STRING" id="1873176.BFN67_16150"/>
<keyword evidence="2" id="KW-1003">Cell membrane</keyword>
<feature type="transmembrane region" description="Helical" evidence="6">
    <location>
        <begin position="302"/>
        <end position="323"/>
    </location>
</feature>
<evidence type="ECO:0000313" key="7">
    <source>
        <dbReference type="EMBL" id="OQM76192.1"/>
    </source>
</evidence>
<feature type="transmembrane region" description="Helical" evidence="6">
    <location>
        <begin position="151"/>
        <end position="171"/>
    </location>
</feature>
<dbReference type="EMBL" id="MDET01000010">
    <property type="protein sequence ID" value="OQM76192.1"/>
    <property type="molecule type" value="Genomic_DNA"/>
</dbReference>
<dbReference type="PANTHER" id="PTHR30250">
    <property type="entry name" value="PST FAMILY PREDICTED COLANIC ACID TRANSPORTER"/>
    <property type="match status" value="1"/>
</dbReference>
<name>A0A1V8RSJ3_9HYPH</name>
<dbReference type="InterPro" id="IPR002797">
    <property type="entry name" value="Polysacc_synth"/>
</dbReference>
<keyword evidence="5 6" id="KW-0472">Membrane</keyword>
<feature type="transmembrane region" description="Helical" evidence="6">
    <location>
        <begin position="177"/>
        <end position="196"/>
    </location>
</feature>
<dbReference type="GO" id="GO:0005886">
    <property type="term" value="C:plasma membrane"/>
    <property type="evidence" value="ECO:0007669"/>
    <property type="project" value="UniProtKB-SubCell"/>
</dbReference>
<feature type="transmembrane region" description="Helical" evidence="6">
    <location>
        <begin position="329"/>
        <end position="350"/>
    </location>
</feature>
<gene>
    <name evidence="7" type="ORF">BFN67_16150</name>
</gene>
<feature type="transmembrane region" description="Helical" evidence="6">
    <location>
        <begin position="250"/>
        <end position="270"/>
    </location>
</feature>
<comment type="caution">
    <text evidence="7">The sequence shown here is derived from an EMBL/GenBank/DDBJ whole genome shotgun (WGS) entry which is preliminary data.</text>
</comment>
<evidence type="ECO:0000256" key="3">
    <source>
        <dbReference type="ARBA" id="ARBA00022692"/>
    </source>
</evidence>
<feature type="transmembrane region" description="Helical" evidence="6">
    <location>
        <begin position="85"/>
        <end position="105"/>
    </location>
</feature>
<evidence type="ECO:0000256" key="5">
    <source>
        <dbReference type="ARBA" id="ARBA00023136"/>
    </source>
</evidence>
<keyword evidence="3 6" id="KW-0812">Transmembrane</keyword>
<sequence>MQRAAGAAFFIRITNAAIAYLSQIVMARWMGAFEYGVYVYVWTWVLLIGTVADLGFAVAAQHFIPRYIEARDHSRIRGFIFASRWVPAVAVTLMAVLAATSVYLLSGSIGVYLVFPLYLACLALPPYGMTAVQDGVARSFGWINLGLVPPFILRPLLLLAVMLVLFAAGFALDAATAMLAALAATWLTAIGQVVVLDRRLEKRIPKARRNTVYGVWIRSALPVLFANIFLFLISYVGVLLLQYFRSPNEIALYYAATKVTAIVAMVHFAITASATHKFAAFEAAGDTPGLAKFYATSTRWTFWPSIAAAILVLVAGKPLLWLFGREFMAAYSLMFVMVAGLLVRASIGPGEQLLNMVGQQRICAVIYAGAFAVNLVLCLAFIPPWGAMGAALAAAISIVVESVLLFLVVKSRIGIRAFVGFSGPR</sequence>
<evidence type="ECO:0000256" key="1">
    <source>
        <dbReference type="ARBA" id="ARBA00004651"/>
    </source>
</evidence>
<evidence type="ECO:0000256" key="4">
    <source>
        <dbReference type="ARBA" id="ARBA00022989"/>
    </source>
</evidence>
<feature type="transmembrane region" description="Helical" evidence="6">
    <location>
        <begin position="40"/>
        <end position="64"/>
    </location>
</feature>